<proteinExistence type="predicted"/>
<evidence type="ECO:0000313" key="1">
    <source>
        <dbReference type="EMBL" id="KAL2654116.1"/>
    </source>
</evidence>
<evidence type="ECO:0000313" key="2">
    <source>
        <dbReference type="Proteomes" id="UP001605036"/>
    </source>
</evidence>
<reference evidence="1 2" key="1">
    <citation type="submission" date="2024-09" db="EMBL/GenBank/DDBJ databases">
        <title>Chromosome-scale assembly of Riccia fluitans.</title>
        <authorList>
            <person name="Paukszto L."/>
            <person name="Sawicki J."/>
            <person name="Karawczyk K."/>
            <person name="Piernik-Szablinska J."/>
            <person name="Szczecinska M."/>
            <person name="Mazdziarz M."/>
        </authorList>
    </citation>
    <scope>NUCLEOTIDE SEQUENCE [LARGE SCALE GENOMIC DNA]</scope>
    <source>
        <strain evidence="1">Rf_01</strain>
        <tissue evidence="1">Aerial parts of the thallus</tissue>
    </source>
</reference>
<dbReference type="EMBL" id="JBHFFA010000001">
    <property type="protein sequence ID" value="KAL2654116.1"/>
    <property type="molecule type" value="Genomic_DNA"/>
</dbReference>
<gene>
    <name evidence="1" type="ORF">R1flu_022244</name>
</gene>
<dbReference type="Proteomes" id="UP001605036">
    <property type="component" value="Unassembled WGS sequence"/>
</dbReference>
<accession>A0ABD1ZST9</accession>
<dbReference type="AlphaFoldDB" id="A0ABD1ZST9"/>
<protein>
    <submittedName>
        <fullName evidence="1">Uncharacterized protein</fullName>
    </submittedName>
</protein>
<name>A0ABD1ZST9_9MARC</name>
<comment type="caution">
    <text evidence="1">The sequence shown here is derived from an EMBL/GenBank/DDBJ whole genome shotgun (WGS) entry which is preliminary data.</text>
</comment>
<keyword evidence="2" id="KW-1185">Reference proteome</keyword>
<organism evidence="1 2">
    <name type="scientific">Riccia fluitans</name>
    <dbReference type="NCBI Taxonomy" id="41844"/>
    <lineage>
        <taxon>Eukaryota</taxon>
        <taxon>Viridiplantae</taxon>
        <taxon>Streptophyta</taxon>
        <taxon>Embryophyta</taxon>
        <taxon>Marchantiophyta</taxon>
        <taxon>Marchantiopsida</taxon>
        <taxon>Marchantiidae</taxon>
        <taxon>Marchantiales</taxon>
        <taxon>Ricciaceae</taxon>
        <taxon>Riccia</taxon>
    </lineage>
</organism>
<sequence length="160" mass="18342">MRIFRCHVLLRARWIQGFLIRGLRSNGRAYFPKRDYRQRCRAVMDSPTYADLLSEVRHVADWSRPTVGPRGNTSPTSCLYHMLVNVRRRAEAALYNTVGRSALLNQTSGDSSVYELAEALKKGIQHPRPPGRQVRSLRLAFLSNVAAVLDRIDRAMRLTY</sequence>